<evidence type="ECO:0000256" key="2">
    <source>
        <dbReference type="ARBA" id="ARBA00022448"/>
    </source>
</evidence>
<evidence type="ECO:0000256" key="13">
    <source>
        <dbReference type="PIRSR" id="PIRSR602077-1"/>
    </source>
</evidence>
<feature type="region of interest" description="Disordered" evidence="15">
    <location>
        <begin position="315"/>
        <end position="388"/>
    </location>
</feature>
<evidence type="ECO:0000256" key="15">
    <source>
        <dbReference type="SAM" id="MobiDB-lite"/>
    </source>
</evidence>
<dbReference type="PANTHER" id="PTHR45628">
    <property type="entry name" value="VOLTAGE-DEPENDENT CALCIUM CHANNEL TYPE A SUBUNIT ALPHA-1"/>
    <property type="match status" value="1"/>
</dbReference>
<feature type="compositionally biased region" description="Low complexity" evidence="15">
    <location>
        <begin position="210"/>
        <end position="229"/>
    </location>
</feature>
<feature type="transmembrane region" description="Helical" evidence="16">
    <location>
        <begin position="1881"/>
        <end position="1904"/>
    </location>
</feature>
<feature type="transmembrane region" description="Helical" evidence="16">
    <location>
        <begin position="1173"/>
        <end position="1195"/>
    </location>
</feature>
<evidence type="ECO:0000256" key="10">
    <source>
        <dbReference type="ARBA" id="ARBA00023136"/>
    </source>
</evidence>
<dbReference type="Pfam" id="PF00520">
    <property type="entry name" value="Ion_trans"/>
    <property type="match status" value="4"/>
</dbReference>
<dbReference type="Gene3D" id="1.20.120.350">
    <property type="entry name" value="Voltage-gated potassium channels. Chain C"/>
    <property type="match status" value="3"/>
</dbReference>
<evidence type="ECO:0000256" key="1">
    <source>
        <dbReference type="ARBA" id="ARBA00004141"/>
    </source>
</evidence>
<dbReference type="EMBL" id="JAEPRC010000298">
    <property type="protein sequence ID" value="KAG2200981.1"/>
    <property type="molecule type" value="Genomic_DNA"/>
</dbReference>
<keyword evidence="10 16" id="KW-0472">Membrane</keyword>
<feature type="region of interest" description="Disordered" evidence="15">
    <location>
        <begin position="410"/>
        <end position="444"/>
    </location>
</feature>
<keyword evidence="6 13" id="KW-0106">Calcium</keyword>
<evidence type="ECO:0000256" key="9">
    <source>
        <dbReference type="ARBA" id="ARBA00023065"/>
    </source>
</evidence>
<feature type="domain" description="Ion transport" evidence="17">
    <location>
        <begin position="1512"/>
        <end position="1796"/>
    </location>
</feature>
<feature type="transmembrane region" description="Helical" evidence="16">
    <location>
        <begin position="1628"/>
        <end position="1646"/>
    </location>
</feature>
<feature type="transmembrane region" description="Helical" evidence="16">
    <location>
        <begin position="1584"/>
        <end position="1602"/>
    </location>
</feature>
<dbReference type="InterPro" id="IPR027359">
    <property type="entry name" value="Volt_channel_dom_sf"/>
</dbReference>
<feature type="compositionally biased region" description="Basic and acidic residues" evidence="15">
    <location>
        <begin position="180"/>
        <end position="190"/>
    </location>
</feature>
<feature type="domain" description="Ion transport" evidence="17">
    <location>
        <begin position="773"/>
        <end position="1015"/>
    </location>
</feature>
<feature type="transmembrane region" description="Helical" evidence="16">
    <location>
        <begin position="2058"/>
        <end position="2083"/>
    </location>
</feature>
<feature type="compositionally biased region" description="Polar residues" evidence="15">
    <location>
        <begin position="330"/>
        <end position="339"/>
    </location>
</feature>
<keyword evidence="13" id="KW-0479">Metal-binding</keyword>
<feature type="compositionally biased region" description="Low complexity" evidence="15">
    <location>
        <begin position="2421"/>
        <end position="2442"/>
    </location>
</feature>
<evidence type="ECO:0000256" key="16">
    <source>
        <dbReference type="SAM" id="Phobius"/>
    </source>
</evidence>
<dbReference type="InterPro" id="IPR050599">
    <property type="entry name" value="VDCC_alpha-1_subunit"/>
</dbReference>
<feature type="region of interest" description="Disordered" evidence="15">
    <location>
        <begin position="2417"/>
        <end position="2442"/>
    </location>
</feature>
<dbReference type="Gene3D" id="1.10.238.10">
    <property type="entry name" value="EF-hand"/>
    <property type="match status" value="1"/>
</dbReference>
<feature type="transmembrane region" description="Helical" evidence="16">
    <location>
        <begin position="1849"/>
        <end position="1869"/>
    </location>
</feature>
<feature type="compositionally biased region" description="Basic residues" evidence="15">
    <location>
        <begin position="158"/>
        <end position="174"/>
    </location>
</feature>
<evidence type="ECO:0000256" key="7">
    <source>
        <dbReference type="ARBA" id="ARBA00022882"/>
    </source>
</evidence>
<dbReference type="InterPro" id="IPR005821">
    <property type="entry name" value="Ion_trans_dom"/>
</dbReference>
<evidence type="ECO:0000256" key="6">
    <source>
        <dbReference type="ARBA" id="ARBA00022837"/>
    </source>
</evidence>
<feature type="binding site" evidence="13">
    <location>
        <position position="1735"/>
    </location>
    <ligand>
        <name>Ca(2+)</name>
        <dbReference type="ChEBI" id="CHEBI:29108"/>
    </ligand>
</feature>
<feature type="transmembrane region" description="Helical" evidence="16">
    <location>
        <begin position="1768"/>
        <end position="1791"/>
    </location>
</feature>
<feature type="region of interest" description="Disordered" evidence="15">
    <location>
        <begin position="27"/>
        <end position="48"/>
    </location>
</feature>
<dbReference type="OrthoDB" id="416585at2759"/>
<feature type="compositionally biased region" description="Basic and acidic residues" evidence="15">
    <location>
        <begin position="352"/>
        <end position="362"/>
    </location>
</feature>
<feature type="transmembrane region" description="Helical" evidence="16">
    <location>
        <begin position="1207"/>
        <end position="1230"/>
    </location>
</feature>
<feature type="transmembrane region" description="Helical" evidence="16">
    <location>
        <begin position="985"/>
        <end position="1011"/>
    </location>
</feature>
<accession>A0A8H7QYB6</accession>
<feature type="transmembrane region" description="Helical" evidence="16">
    <location>
        <begin position="1512"/>
        <end position="1530"/>
    </location>
</feature>
<feature type="transmembrane region" description="Helical" evidence="16">
    <location>
        <begin position="845"/>
        <end position="868"/>
    </location>
</feature>
<feature type="domain" description="Ion transport" evidence="17">
    <location>
        <begin position="1849"/>
        <end position="2087"/>
    </location>
</feature>
<evidence type="ECO:0000256" key="12">
    <source>
        <dbReference type="ARBA" id="ARBA00023303"/>
    </source>
</evidence>
<comment type="subcellular location">
    <subcellularLocation>
        <location evidence="1 14">Membrane</location>
        <topology evidence="1 14">Multi-pass membrane protein</topology>
    </subcellularLocation>
</comment>
<keyword evidence="9" id="KW-0406">Ion transport</keyword>
<keyword evidence="2" id="KW-0813">Transport</keyword>
<keyword evidence="12" id="KW-0407">Ion channel</keyword>
<feature type="transmembrane region" description="Helical" evidence="16">
    <location>
        <begin position="1282"/>
        <end position="1308"/>
    </location>
</feature>
<feature type="region of interest" description="Disordered" evidence="15">
    <location>
        <begin position="672"/>
        <end position="693"/>
    </location>
</feature>
<comment type="caution">
    <text evidence="18">The sequence shown here is derived from an EMBL/GenBank/DDBJ whole genome shotgun (WGS) entry which is preliminary data.</text>
</comment>
<protein>
    <recommendedName>
        <fullName evidence="17">Ion transport domain-containing protein</fullName>
    </recommendedName>
</protein>
<feature type="transmembrane region" description="Helical" evidence="16">
    <location>
        <begin position="555"/>
        <end position="578"/>
    </location>
</feature>
<evidence type="ECO:0000256" key="3">
    <source>
        <dbReference type="ARBA" id="ARBA00022568"/>
    </source>
</evidence>
<gene>
    <name evidence="18" type="ORF">INT46_003277</name>
</gene>
<evidence type="ECO:0000256" key="14">
    <source>
        <dbReference type="RuleBase" id="RU003808"/>
    </source>
</evidence>
<keyword evidence="19" id="KW-1185">Reference proteome</keyword>
<feature type="region of interest" description="Disordered" evidence="15">
    <location>
        <begin position="158"/>
        <end position="239"/>
    </location>
</feature>
<comment type="similarity">
    <text evidence="14">Belongs to the calcium channel alpha-1 subunit (TC 1.A.1.11) family.</text>
</comment>
<keyword evidence="7 14" id="KW-0851">Voltage-gated channel</keyword>
<dbReference type="SUPFAM" id="SSF81324">
    <property type="entry name" value="Voltage-gated potassium channels"/>
    <property type="match status" value="4"/>
</dbReference>
<dbReference type="Proteomes" id="UP000650833">
    <property type="component" value="Unassembled WGS sequence"/>
</dbReference>
<dbReference type="InterPro" id="IPR002077">
    <property type="entry name" value="VDCCAlpha1"/>
</dbReference>
<keyword evidence="5 16" id="KW-0812">Transmembrane</keyword>
<keyword evidence="3 14" id="KW-0109">Calcium transport</keyword>
<dbReference type="Gene3D" id="1.10.287.70">
    <property type="match status" value="4"/>
</dbReference>
<reference evidence="18" key="1">
    <citation type="submission" date="2020-12" db="EMBL/GenBank/DDBJ databases">
        <title>Metabolic potential, ecology and presence of endohyphal bacteria is reflected in genomic diversity of Mucoromycotina.</title>
        <authorList>
            <person name="Muszewska A."/>
            <person name="Okrasinska A."/>
            <person name="Steczkiewicz K."/>
            <person name="Drgas O."/>
            <person name="Orlowska M."/>
            <person name="Perlinska-Lenart U."/>
            <person name="Aleksandrzak-Piekarczyk T."/>
            <person name="Szatraj K."/>
            <person name="Zielenkiewicz U."/>
            <person name="Pilsyk S."/>
            <person name="Malc E."/>
            <person name="Mieczkowski P."/>
            <person name="Kruszewska J.S."/>
            <person name="Biernat P."/>
            <person name="Pawlowska J."/>
        </authorList>
    </citation>
    <scope>NUCLEOTIDE SEQUENCE</scope>
    <source>
        <strain evidence="18">CBS 226.32</strain>
    </source>
</reference>
<keyword evidence="8 16" id="KW-1133">Transmembrane helix</keyword>
<feature type="domain" description="Ion transport" evidence="17">
    <location>
        <begin position="1082"/>
        <end position="1315"/>
    </location>
</feature>
<dbReference type="GO" id="GO:0098703">
    <property type="term" value="P:calcium ion import across plasma membrane"/>
    <property type="evidence" value="ECO:0007669"/>
    <property type="project" value="TreeGrafter"/>
</dbReference>
<name>A0A8H7QYB6_9FUNG</name>
<evidence type="ECO:0000313" key="19">
    <source>
        <dbReference type="Proteomes" id="UP000650833"/>
    </source>
</evidence>
<keyword evidence="4 14" id="KW-0107">Calcium channel</keyword>
<proteinExistence type="inferred from homology"/>
<dbReference type="PANTHER" id="PTHR45628:SF7">
    <property type="entry name" value="VOLTAGE-DEPENDENT CALCIUM CHANNEL TYPE A SUBUNIT ALPHA-1"/>
    <property type="match status" value="1"/>
</dbReference>
<feature type="compositionally biased region" description="Low complexity" evidence="15">
    <location>
        <begin position="673"/>
        <end position="688"/>
    </location>
</feature>
<feature type="transmembrane region" description="Helical" evidence="16">
    <location>
        <begin position="1911"/>
        <end position="1931"/>
    </location>
</feature>
<evidence type="ECO:0000256" key="11">
    <source>
        <dbReference type="ARBA" id="ARBA00023180"/>
    </source>
</evidence>
<feature type="transmembrane region" description="Helical" evidence="16">
    <location>
        <begin position="1551"/>
        <end position="1572"/>
    </location>
</feature>
<sequence>MSSTPNSILQFKEYRFGEQIDIANGSIPSNSSVSPLASPRRHSLNNDSLSPLQSIISQQQDQNQYVQPLTRDILEKKDRLDMLLLNRFIPGVRTIQRRRSICNGNIYRHLYNEDNSPMTLAAPFTKMGSEISGASVNSPNSQYDVKFNHQSLPRNLKHHHTHHHYHHHGHHRHSASRDSSSIDKMNKRLNDSNQNCSYGSITNQNQSKYSRSVNTSHASSSSHPYSYTPKQHVISGPPRRFSGLVRLSAAHIALNRTRKNKKRHYQSKIYIFFHKLKIMASRVVNSRISEPADTKMSIEELTSLSKYLHFLKNGFNKDENNQSEDEDTKTPSNGAQSPMTPKHPIIDLYVEEEARSSNREQEVSMETTNVNHEEESSPLLTSSSKNKKKRNLSSLGNIFPFAPIDSIPSISRSGSENSQINRLGAPTESDRLLPPKFHSGTSPRSQKNYYLDKISIKISKFIKHICRPIAHFQQYRHLEEQNTHIRFEGWSLFCFSPTSLTRLYLWKIVGSGLAIAIEWFEVLILLLLLTQWILMSFVPVLFNKDPALFTRNGDFLLLIIYIIYTFELISKIIVYGLLLNAHSNSKPSLKSWLNRISNSPRRPSFFSVIHTNDVESAILQDDDEEDDNTSNYIRIHHRHSELPPFAHTSRSISSAASTLSTTERNYRNHATHSISTNSNISESLSPSSAFPAATTENTNTREFFSHVDDIESVYNNELHLPHSKHRTRAEEAESEDAKSILSTAEQQVLASLNPNPYSTSTEESDIDFLKVAHKSFLSNLANIIDLISVTSYWIDLISVLYLGIRPYPIFQAFAATRLLRLLVITKGTTVIMKSLSSSYDMLKNVMGFFVFFWLLFSLAALFIFMNAFSRRCAVWPEDGLHKNLTNVQYVEPRISCSGYMTTTTERTGPYDINTGTQYIHPGGDGLFCKLGQVCIQDVANQPEYGYMSYENILYTMLNILTVISTENWTDLLYITQDSVSNLGAAIFYSFCIYLMTFIMVPMFIAVITTSFSHVRGDMRESAFSSKRKARLLLASGKRQKSHHQEEHDDEDHEEWIYEGTGLGGHLQTRSLIQGWAHYVTHHAYFPYFGSTLVVLNVFAMMFYNASMPTQDKIYYDLVGRIYTSIFALEIVVRIYGCMHWKQFWRRIRNRIDLVIAIATVIDEFSFVRSSKYHIYLLVFSVCRSYRIAYLFPGVLQLLSDVIGDGQGIINLTFFTFLVLLLLSPMSVQLFGGDFKFVGEDEASMRFDNSYQAFLALFQIMTGENWTDILYDAMHSQEGASVSYAAIFMIFLYFSVHYMVLNLFIAVIMENFDLDEEEIKQIQIKKYIREHQWKPEYFKMDTISRLLLPLFIIQDEKKLDFKSIPDNLIAHVTSSKFKDFLAEDSSENLHLDSPEHTNGNISHFSLFGKDHSRIMGRRPSSLLSHKSTTTGRRSSVISQYSNHSLQLDTASISYFDRNEEPLVKYGDEYELNVARENKAVIVENLNVFRSIIILKKDNIIRKVCTHLATTKRYNWSIVGLIGISTLLALWADEANRETHPKLIRNAIGPLHALLLLIYWIDIFIHMVADGVFMLPKSYMRNTWNLLDMMNLAAQIVFTILSVTDMDSPEKIAAYGGYLRILRTLRSMRIVYYVHGMRVIFLDLVYGLPKMIDAVALNFLVFIPFAIYGCYLFSGQFFICNDDDDISSRQACFGEFQSKNDDNFGILLPRTWKNPYDYSFDTFGKSLLHLFECASGEGWILSLFSAMSVIPEDRNLQPQFNWSSSSIFHSLYYVIFMFVASLCSIQLFIGVFLEIFKQRSGISSLTNTQRQFRDLQRQLALVKPSRKSERPPDGSLRSMCYDLVIDKRGKFAHFMATVLTANIIVFATEHLHQPEWLGHLQDVLNAICLCLYIFEMGVKIAGLGLYKWASARWNIYDMILVWLAIFTSIPKYYGDLPFGWDVSRKLCLVGIAFRLAQRNESLNTLFRSVNYYRRALPSIFFVSSIFFIVIVCFGVAFQEEFSSTRYGPYGNEHANFRSLFNTILTLFRIITGENWDFLMHDFTVLWPDCVGKVDCGSSNYAIILFISFYVVCTYIFVNLFTVIVIDNFSFTFDKRNQFTLITRTDLRYFKKAWANLDPRATGFINVLDVPIFLSELEGVLSIRIYEKEHSLNTLLDASNKIDGDVGHLIAVPLSDAKANNNTMGERLFNLHEFNKRLANINSEIIIERKRQFTEVYQEIINTASHRGVAFHQMLKILAIRLVDVSKSLTFDELVNRARIQDKIGKQLATERAKGLVNMVIQRRNYLKKRQKARNSQILTNKNNNLSIVSNWLRPGRKLSSPNRERSNPLLQLRPSISNPIQSQREGGNLDITNGSYDQIVPKIVVDQARQQSLDSIKTLDTTFQNQQCSLLLPDRFATSVNRGKSLLERRNSSAIIPITIGAPPSRRSSMMPQPSISPTSSVSSLEEINKNLPDTLTRRATALPIINMPLIANTQGCSSDKTADDISKTLLQDTDEDVFTQYYAIDMTMDDMTRPDAKKIVRKFEHNAWSDLLQHEAYSDNEQDK</sequence>
<evidence type="ECO:0000256" key="4">
    <source>
        <dbReference type="ARBA" id="ARBA00022673"/>
    </source>
</evidence>
<feature type="transmembrane region" description="Helical" evidence="16">
    <location>
        <begin position="1652"/>
        <end position="1671"/>
    </location>
</feature>
<keyword evidence="11" id="KW-0325">Glycoprotein</keyword>
<feature type="compositionally biased region" description="Polar residues" evidence="15">
    <location>
        <begin position="410"/>
        <end position="421"/>
    </location>
</feature>
<evidence type="ECO:0000313" key="18">
    <source>
        <dbReference type="EMBL" id="KAG2200981.1"/>
    </source>
</evidence>
<feature type="transmembrane region" description="Helical" evidence="16">
    <location>
        <begin position="1973"/>
        <end position="1995"/>
    </location>
</feature>
<feature type="transmembrane region" description="Helical" evidence="16">
    <location>
        <begin position="513"/>
        <end position="535"/>
    </location>
</feature>
<evidence type="ECO:0000256" key="8">
    <source>
        <dbReference type="ARBA" id="ARBA00022989"/>
    </source>
</evidence>
<feature type="compositionally biased region" description="Polar residues" evidence="15">
    <location>
        <begin position="191"/>
        <end position="209"/>
    </location>
</feature>
<dbReference type="GO" id="GO:0046872">
    <property type="term" value="F:metal ion binding"/>
    <property type="evidence" value="ECO:0007669"/>
    <property type="project" value="UniProtKB-KW"/>
</dbReference>
<dbReference type="PRINTS" id="PR00167">
    <property type="entry name" value="CACHANNEL"/>
</dbReference>
<feature type="transmembrane region" description="Helical" evidence="16">
    <location>
        <begin position="1117"/>
        <end position="1138"/>
    </location>
</feature>
<dbReference type="GO" id="GO:0005891">
    <property type="term" value="C:voltage-gated calcium channel complex"/>
    <property type="evidence" value="ECO:0007669"/>
    <property type="project" value="InterPro"/>
</dbReference>
<evidence type="ECO:0000256" key="5">
    <source>
        <dbReference type="ARBA" id="ARBA00022692"/>
    </source>
</evidence>
<evidence type="ECO:0000259" key="17">
    <source>
        <dbReference type="Pfam" id="PF00520"/>
    </source>
</evidence>
<feature type="transmembrane region" description="Helical" evidence="16">
    <location>
        <begin position="1084"/>
        <end position="1105"/>
    </location>
</feature>
<dbReference type="GO" id="GO:0008331">
    <property type="term" value="F:high voltage-gated calcium channel activity"/>
    <property type="evidence" value="ECO:0007669"/>
    <property type="project" value="TreeGrafter"/>
</dbReference>
<organism evidence="18 19">
    <name type="scientific">Mucor plumbeus</name>
    <dbReference type="NCBI Taxonomy" id="97098"/>
    <lineage>
        <taxon>Eukaryota</taxon>
        <taxon>Fungi</taxon>
        <taxon>Fungi incertae sedis</taxon>
        <taxon>Mucoromycota</taxon>
        <taxon>Mucoromycotina</taxon>
        <taxon>Mucoromycetes</taxon>
        <taxon>Mucorales</taxon>
        <taxon>Mucorineae</taxon>
        <taxon>Mucoraceae</taxon>
        <taxon>Mucor</taxon>
    </lineage>
</organism>